<accession>A0A7J6I321</accession>
<evidence type="ECO:0000256" key="18">
    <source>
        <dbReference type="SAM" id="Phobius"/>
    </source>
</evidence>
<feature type="binding site" evidence="14">
    <location>
        <position position="128"/>
    </location>
    <ligand>
        <name>Ca(2+)</name>
        <dbReference type="ChEBI" id="CHEBI:29108"/>
        <label>1</label>
    </ligand>
</feature>
<dbReference type="GO" id="GO:0046872">
    <property type="term" value="F:metal ion binding"/>
    <property type="evidence" value="ECO:0007669"/>
    <property type="project" value="UniProtKB-UniRule"/>
</dbReference>
<evidence type="ECO:0000256" key="2">
    <source>
        <dbReference type="ARBA" id="ARBA00002322"/>
    </source>
</evidence>
<feature type="transmembrane region" description="Helical" evidence="18">
    <location>
        <begin position="6"/>
        <end position="24"/>
    </location>
</feature>
<dbReference type="SUPFAM" id="SSF48113">
    <property type="entry name" value="Heme-dependent peroxidases"/>
    <property type="match status" value="1"/>
</dbReference>
<sequence>MAICSRIWNFVIFLLSLYIYLEFAKQHKLVMKEKLFPEPPNNSRDNSSEFRPLKIPPPPFPIRPIFLSAKSQLLEETDHLSHPLDYDFYRHSCPKAERIVRTVVQHLHRVRPDVAPALLRLIFHDCFVQGCDASVLLDPSDEIDSEKESLPNLTLRGFDLIDIIKSKLEEECPGIVSCADVLVLAARDSVALSGGPFYPVYTGRRDSVAAYSNLARDVLPSPHDNISLLLHTFASRGFDEKETVSLFAAHSIGVIRCKFFKDRLYDFNRSQEPDPSMDPELVPLLRTKCHKRRSVSSPESQPCSCDFSTEEEPGILMNHEGSAFGTQYYHSILQGRGILYTDQQLMAAEATGNWVRAYAADAFLFRRDFALTMMKLSDLRVLTAPTGQIRFSCSKVA</sequence>
<protein>
    <recommendedName>
        <fullName evidence="3 17">Peroxidase</fullName>
        <ecNumber evidence="3 17">1.11.1.7</ecNumber>
    </recommendedName>
</protein>
<gene>
    <name evidence="20" type="ORF">F8388_017401</name>
    <name evidence="21" type="ORF">G4B88_013083</name>
</gene>
<evidence type="ECO:0000259" key="19">
    <source>
        <dbReference type="PROSITE" id="PS50873"/>
    </source>
</evidence>
<evidence type="ECO:0000256" key="7">
    <source>
        <dbReference type="ARBA" id="ARBA00022723"/>
    </source>
</evidence>
<feature type="site" description="Transition state stabilizer" evidence="15">
    <location>
        <position position="120"/>
    </location>
</feature>
<comment type="similarity">
    <text evidence="17">Belongs to the peroxidase family. Classical plant (class III) peroxidase subfamily.</text>
</comment>
<dbReference type="PRINTS" id="PR00461">
    <property type="entry name" value="PLPEROXIDASE"/>
</dbReference>
<evidence type="ECO:0000256" key="4">
    <source>
        <dbReference type="ARBA" id="ARBA00022525"/>
    </source>
</evidence>
<evidence type="ECO:0000256" key="10">
    <source>
        <dbReference type="ARBA" id="ARBA00023157"/>
    </source>
</evidence>
<evidence type="ECO:0000256" key="9">
    <source>
        <dbReference type="ARBA" id="ARBA00023004"/>
    </source>
</evidence>
<evidence type="ECO:0000256" key="11">
    <source>
        <dbReference type="ARBA" id="ARBA00023324"/>
    </source>
</evidence>
<dbReference type="InterPro" id="IPR033905">
    <property type="entry name" value="Secretory_peroxidase"/>
</dbReference>
<name>A0A7J6I321_CANSA</name>
<dbReference type="CDD" id="cd00693">
    <property type="entry name" value="secretory_peroxidase"/>
    <property type="match status" value="1"/>
</dbReference>
<evidence type="ECO:0000256" key="14">
    <source>
        <dbReference type="PIRSR" id="PIRSR600823-3"/>
    </source>
</evidence>
<evidence type="ECO:0000256" key="17">
    <source>
        <dbReference type="RuleBase" id="RU362060"/>
    </source>
</evidence>
<keyword evidence="11 17" id="KW-0376">Hydrogen peroxide</keyword>
<keyword evidence="6 17" id="KW-0349">Heme</keyword>
<keyword evidence="14 17" id="KW-0106">Calcium</keyword>
<proteinExistence type="inferred from homology"/>
<organism evidence="21 23">
    <name type="scientific">Cannabis sativa</name>
    <name type="common">Hemp</name>
    <name type="synonym">Marijuana</name>
    <dbReference type="NCBI Taxonomy" id="3483"/>
    <lineage>
        <taxon>Eukaryota</taxon>
        <taxon>Viridiplantae</taxon>
        <taxon>Streptophyta</taxon>
        <taxon>Embryophyta</taxon>
        <taxon>Tracheophyta</taxon>
        <taxon>Spermatophyta</taxon>
        <taxon>Magnoliopsida</taxon>
        <taxon>eudicotyledons</taxon>
        <taxon>Gunneridae</taxon>
        <taxon>Pentapetalae</taxon>
        <taxon>rosids</taxon>
        <taxon>fabids</taxon>
        <taxon>Rosales</taxon>
        <taxon>Cannabaceae</taxon>
        <taxon>Cannabis</taxon>
    </lineage>
</organism>
<feature type="binding site" evidence="14">
    <location>
        <position position="130"/>
    </location>
    <ligand>
        <name>Ca(2+)</name>
        <dbReference type="ChEBI" id="CHEBI:29108"/>
        <label>1</label>
    </ligand>
</feature>
<dbReference type="GO" id="GO:0020037">
    <property type="term" value="F:heme binding"/>
    <property type="evidence" value="ECO:0007669"/>
    <property type="project" value="UniProtKB-UniRule"/>
</dbReference>
<keyword evidence="9 14" id="KW-0408">Iron</keyword>
<feature type="disulfide bond" evidence="16">
    <location>
        <begin position="257"/>
        <end position="289"/>
    </location>
</feature>
<dbReference type="Proteomes" id="UP000525078">
    <property type="component" value="Unassembled WGS sequence"/>
</dbReference>
<evidence type="ECO:0000256" key="13">
    <source>
        <dbReference type="PIRSR" id="PIRSR600823-2"/>
    </source>
</evidence>
<comment type="cofactor">
    <cofactor evidence="14 17">
        <name>heme b</name>
        <dbReference type="ChEBI" id="CHEBI:60344"/>
    </cofactor>
    <text evidence="14 17">Binds 1 heme b (iron(II)-protoporphyrin IX) group per subunit.</text>
</comment>
<evidence type="ECO:0000313" key="22">
    <source>
        <dbReference type="Proteomes" id="UP000525078"/>
    </source>
</evidence>
<evidence type="ECO:0000256" key="16">
    <source>
        <dbReference type="PIRSR" id="PIRSR600823-5"/>
    </source>
</evidence>
<feature type="binding site" description="axial binding residue" evidence="14">
    <location>
        <position position="250"/>
    </location>
    <ligand>
        <name>heme b</name>
        <dbReference type="ChEBI" id="CHEBI:60344"/>
    </ligand>
    <ligandPart>
        <name>Fe</name>
        <dbReference type="ChEBI" id="CHEBI:18248"/>
    </ligandPart>
</feature>
<feature type="binding site" evidence="14">
    <location>
        <position position="132"/>
    </location>
    <ligand>
        <name>Ca(2+)</name>
        <dbReference type="ChEBI" id="CHEBI:29108"/>
        <label>1</label>
    </ligand>
</feature>
<feature type="active site" description="Proton acceptor" evidence="12">
    <location>
        <position position="124"/>
    </location>
</feature>
<feature type="disulfide bond" evidence="16">
    <location>
        <begin position="126"/>
        <end position="131"/>
    </location>
</feature>
<evidence type="ECO:0000256" key="1">
    <source>
        <dbReference type="ARBA" id="ARBA00000189"/>
    </source>
</evidence>
<dbReference type="InterPro" id="IPR000823">
    <property type="entry name" value="Peroxidase_pln"/>
</dbReference>
<dbReference type="GO" id="GO:0005576">
    <property type="term" value="C:extracellular region"/>
    <property type="evidence" value="ECO:0007669"/>
    <property type="project" value="UniProtKB-SubCell"/>
</dbReference>
<dbReference type="InterPro" id="IPR002016">
    <property type="entry name" value="Haem_peroxidase"/>
</dbReference>
<comment type="caution">
    <text evidence="21">The sequence shown here is derived from an EMBL/GenBank/DDBJ whole genome shotgun (WGS) entry which is preliminary data.</text>
</comment>
<feature type="binding site" evidence="14">
    <location>
        <position position="134"/>
    </location>
    <ligand>
        <name>Ca(2+)</name>
        <dbReference type="ChEBI" id="CHEBI:29108"/>
        <label>1</label>
    </ligand>
</feature>
<dbReference type="PROSITE" id="PS50873">
    <property type="entry name" value="PEROXIDASE_4"/>
    <property type="match status" value="1"/>
</dbReference>
<reference evidence="22 23" key="1">
    <citation type="journal article" date="2020" name="bioRxiv">
        <title>Sequence and annotation of 42 cannabis genomes reveals extensive copy number variation in cannabinoid synthesis and pathogen resistance genes.</title>
        <authorList>
            <person name="Mckernan K.J."/>
            <person name="Helbert Y."/>
            <person name="Kane L.T."/>
            <person name="Ebling H."/>
            <person name="Zhang L."/>
            <person name="Liu B."/>
            <person name="Eaton Z."/>
            <person name="Mclaughlin S."/>
            <person name="Kingan S."/>
            <person name="Baybayan P."/>
            <person name="Concepcion G."/>
            <person name="Jordan M."/>
            <person name="Riva A."/>
            <person name="Barbazuk W."/>
            <person name="Harkins T."/>
        </authorList>
    </citation>
    <scope>NUCLEOTIDE SEQUENCE [LARGE SCALE GENOMIC DNA]</scope>
    <source>
        <strain evidence="22 23">cv. Jamaican Lion 4</strain>
        <strain evidence="21">Father</strain>
        <strain evidence="20">Mother</strain>
        <tissue evidence="21">Leaf</tissue>
    </source>
</reference>
<dbReference type="FunFam" id="1.10.420.10:FF:000001">
    <property type="entry name" value="Peroxidase"/>
    <property type="match status" value="1"/>
</dbReference>
<feature type="binding site" evidence="13">
    <location>
        <position position="220"/>
    </location>
    <ligand>
        <name>substrate</name>
    </ligand>
</feature>
<dbReference type="PANTHER" id="PTHR31235">
    <property type="entry name" value="PEROXIDASE 25-RELATED"/>
    <property type="match status" value="1"/>
</dbReference>
<dbReference type="EMBL" id="JAATIP010000021">
    <property type="protein sequence ID" value="KAF4391806.1"/>
    <property type="molecule type" value="Genomic_DNA"/>
</dbReference>
<dbReference type="GO" id="GO:0140825">
    <property type="term" value="F:lactoperoxidase activity"/>
    <property type="evidence" value="ECO:0007669"/>
    <property type="project" value="UniProtKB-EC"/>
</dbReference>
<keyword evidence="18" id="KW-1133">Transmembrane helix</keyword>
<feature type="binding site" evidence="14">
    <location>
        <position position="306"/>
    </location>
    <ligand>
        <name>Ca(2+)</name>
        <dbReference type="ChEBI" id="CHEBI:29108"/>
        <label>2</label>
    </ligand>
</feature>
<dbReference type="Proteomes" id="UP000583929">
    <property type="component" value="Unassembled WGS sequence"/>
</dbReference>
<feature type="binding site" evidence="14">
    <location>
        <position position="309"/>
    </location>
    <ligand>
        <name>Ca(2+)</name>
        <dbReference type="ChEBI" id="CHEBI:29108"/>
        <label>2</label>
    </ligand>
</feature>
<dbReference type="FunFam" id="1.10.520.10:FF:000008">
    <property type="entry name" value="Peroxidase"/>
    <property type="match status" value="1"/>
</dbReference>
<evidence type="ECO:0000256" key="8">
    <source>
        <dbReference type="ARBA" id="ARBA00023002"/>
    </source>
</evidence>
<keyword evidence="5 17" id="KW-0575">Peroxidase</keyword>
<comment type="catalytic activity">
    <reaction evidence="1 17">
        <text>2 a phenolic donor + H2O2 = 2 a phenolic radical donor + 2 H2O</text>
        <dbReference type="Rhea" id="RHEA:56136"/>
        <dbReference type="ChEBI" id="CHEBI:15377"/>
        <dbReference type="ChEBI" id="CHEBI:16240"/>
        <dbReference type="ChEBI" id="CHEBI:139520"/>
        <dbReference type="ChEBI" id="CHEBI:139521"/>
        <dbReference type="EC" id="1.11.1.7"/>
    </reaction>
</comment>
<dbReference type="PRINTS" id="PR00458">
    <property type="entry name" value="PEROXIDASE"/>
</dbReference>
<dbReference type="EMBL" id="JAATIQ010000010">
    <property type="protein sequence ID" value="KAF4401796.1"/>
    <property type="molecule type" value="Genomic_DNA"/>
</dbReference>
<dbReference type="InterPro" id="IPR010255">
    <property type="entry name" value="Haem_peroxidase_sf"/>
</dbReference>
<feature type="disulfide bond" evidence="16">
    <location>
        <begin position="93"/>
        <end position="172"/>
    </location>
</feature>
<evidence type="ECO:0000256" key="12">
    <source>
        <dbReference type="PIRSR" id="PIRSR600823-1"/>
    </source>
</evidence>
<comment type="cofactor">
    <cofactor evidence="14 17">
        <name>Ca(2+)</name>
        <dbReference type="ChEBI" id="CHEBI:29108"/>
    </cofactor>
    <text evidence="14 17">Binds 2 calcium ions per subunit.</text>
</comment>
<evidence type="ECO:0000313" key="23">
    <source>
        <dbReference type="Proteomes" id="UP000583929"/>
    </source>
</evidence>
<keyword evidence="10 16" id="KW-1015">Disulfide bond</keyword>
<keyword evidence="23" id="KW-1185">Reference proteome</keyword>
<evidence type="ECO:0000313" key="20">
    <source>
        <dbReference type="EMBL" id="KAF4391806.1"/>
    </source>
</evidence>
<feature type="domain" description="Plant heme peroxidase family profile" evidence="19">
    <location>
        <begin position="83"/>
        <end position="397"/>
    </location>
</feature>
<dbReference type="PROSITE" id="PS00436">
    <property type="entry name" value="PEROXIDASE_2"/>
    <property type="match status" value="1"/>
</dbReference>
<dbReference type="InterPro" id="IPR019794">
    <property type="entry name" value="Peroxidases_AS"/>
</dbReference>
<keyword evidence="18" id="KW-0812">Transmembrane</keyword>
<dbReference type="GO" id="GO:0006979">
    <property type="term" value="P:response to oxidative stress"/>
    <property type="evidence" value="ECO:0007669"/>
    <property type="project" value="UniProtKB-UniRule"/>
</dbReference>
<evidence type="ECO:0000256" key="3">
    <source>
        <dbReference type="ARBA" id="ARBA00012313"/>
    </source>
</evidence>
<keyword evidence="4 17" id="KW-0964">Secreted</keyword>
<dbReference type="Gene3D" id="1.10.520.10">
    <property type="match status" value="1"/>
</dbReference>
<dbReference type="Pfam" id="PF00141">
    <property type="entry name" value="peroxidase"/>
    <property type="match status" value="1"/>
</dbReference>
<dbReference type="GO" id="GO:0042744">
    <property type="term" value="P:hydrogen peroxide catabolic process"/>
    <property type="evidence" value="ECO:0007669"/>
    <property type="project" value="UniProtKB-KW"/>
</dbReference>
<keyword evidence="8 17" id="KW-0560">Oxidoreductase</keyword>
<evidence type="ECO:0000256" key="15">
    <source>
        <dbReference type="PIRSR" id="PIRSR600823-4"/>
    </source>
</evidence>
<comment type="subcellular location">
    <subcellularLocation>
        <location evidence="17">Secreted</location>
    </subcellularLocation>
</comment>
<keyword evidence="7 14" id="KW-0479">Metal-binding</keyword>
<evidence type="ECO:0000313" key="21">
    <source>
        <dbReference type="EMBL" id="KAF4401796.1"/>
    </source>
</evidence>
<feature type="binding site" evidence="14">
    <location>
        <position position="125"/>
    </location>
    <ligand>
        <name>Ca(2+)</name>
        <dbReference type="ChEBI" id="CHEBI:29108"/>
        <label>1</label>
    </ligand>
</feature>
<evidence type="ECO:0000256" key="6">
    <source>
        <dbReference type="ARBA" id="ARBA00022617"/>
    </source>
</evidence>
<comment type="function">
    <text evidence="2">Removal of H(2)O(2), oxidation of toxic reductants, biosynthesis and degradation of lignin, suberization, auxin catabolism, response to environmental stresses such as wounding, pathogen attack and oxidative stress. These functions might be dependent on each isozyme/isoform in each plant tissue.</text>
</comment>
<dbReference type="EC" id="1.11.1.7" evidence="3 17"/>
<dbReference type="Gene3D" id="1.10.420.10">
    <property type="entry name" value="Peroxidase, domain 2"/>
    <property type="match status" value="1"/>
</dbReference>
<evidence type="ECO:0000256" key="5">
    <source>
        <dbReference type="ARBA" id="ARBA00022559"/>
    </source>
</evidence>
<dbReference type="AlphaFoldDB" id="A0A7J6I321"/>
<keyword evidence="18" id="KW-0472">Membrane</keyword>
<feature type="disulfide bond" evidence="16">
    <location>
        <begin position="178"/>
        <end position="393"/>
    </location>
</feature>
<feature type="binding site" evidence="14">
    <location>
        <position position="146"/>
    </location>
    <ligand>
        <name>Ca(2+)</name>
        <dbReference type="ChEBI" id="CHEBI:29108"/>
        <label>1</label>
    </ligand>
</feature>